<organism evidence="1">
    <name type="scientific">marine metagenome</name>
    <dbReference type="NCBI Taxonomy" id="408172"/>
    <lineage>
        <taxon>unclassified sequences</taxon>
        <taxon>metagenomes</taxon>
        <taxon>ecological metagenomes</taxon>
    </lineage>
</organism>
<reference evidence="1" key="1">
    <citation type="submission" date="2018-05" db="EMBL/GenBank/DDBJ databases">
        <authorList>
            <person name="Lanie J.A."/>
            <person name="Ng W.-L."/>
            <person name="Kazmierczak K.M."/>
            <person name="Andrzejewski T.M."/>
            <person name="Davidsen T.M."/>
            <person name="Wayne K.J."/>
            <person name="Tettelin H."/>
            <person name="Glass J.I."/>
            <person name="Rusch D."/>
            <person name="Podicherti R."/>
            <person name="Tsui H.-C.T."/>
            <person name="Winkler M.E."/>
        </authorList>
    </citation>
    <scope>NUCLEOTIDE SEQUENCE</scope>
</reference>
<dbReference type="AlphaFoldDB" id="A0A382VHY6"/>
<dbReference type="EMBL" id="UINC01151730">
    <property type="protein sequence ID" value="SVD45501.1"/>
    <property type="molecule type" value="Genomic_DNA"/>
</dbReference>
<dbReference type="SUPFAM" id="SSF56053">
    <property type="entry name" value="Ribosomal protein L6"/>
    <property type="match status" value="1"/>
</dbReference>
<name>A0A382VHY6_9ZZZZ</name>
<dbReference type="GO" id="GO:0019843">
    <property type="term" value="F:rRNA binding"/>
    <property type="evidence" value="ECO:0007669"/>
    <property type="project" value="InterPro"/>
</dbReference>
<dbReference type="Gene3D" id="3.90.930.12">
    <property type="entry name" value="Ribosomal protein L6, alpha-beta domain"/>
    <property type="match status" value="1"/>
</dbReference>
<proteinExistence type="predicted"/>
<dbReference type="GO" id="GO:0005840">
    <property type="term" value="C:ribosome"/>
    <property type="evidence" value="ECO:0007669"/>
    <property type="project" value="InterPro"/>
</dbReference>
<sequence>MSNIGKQPIPIPEGVEVSQKETNIFVK</sequence>
<evidence type="ECO:0000313" key="1">
    <source>
        <dbReference type="EMBL" id="SVD45501.1"/>
    </source>
</evidence>
<accession>A0A382VHY6</accession>
<gene>
    <name evidence="1" type="ORF">METZ01_LOCUS398355</name>
</gene>
<feature type="non-terminal residue" evidence="1">
    <location>
        <position position="27"/>
    </location>
</feature>
<dbReference type="GO" id="GO:0003735">
    <property type="term" value="F:structural constituent of ribosome"/>
    <property type="evidence" value="ECO:0007669"/>
    <property type="project" value="InterPro"/>
</dbReference>
<dbReference type="GO" id="GO:0006412">
    <property type="term" value="P:translation"/>
    <property type="evidence" value="ECO:0007669"/>
    <property type="project" value="InterPro"/>
</dbReference>
<protein>
    <submittedName>
        <fullName evidence="1">Uncharacterized protein</fullName>
    </submittedName>
</protein>
<dbReference type="InterPro" id="IPR036789">
    <property type="entry name" value="Ribosomal_uL6-like_a/b-dom_sf"/>
</dbReference>